<evidence type="ECO:0000256" key="2">
    <source>
        <dbReference type="ARBA" id="ARBA00007935"/>
    </source>
</evidence>
<gene>
    <name evidence="9" type="ORF">CJ255_14105</name>
</gene>
<keyword evidence="3" id="KW-0813">Transport</keyword>
<organism evidence="9 10">
    <name type="scientific">Candidatus Viridilinea mediisalina</name>
    <dbReference type="NCBI Taxonomy" id="2024553"/>
    <lineage>
        <taxon>Bacteria</taxon>
        <taxon>Bacillati</taxon>
        <taxon>Chloroflexota</taxon>
        <taxon>Chloroflexia</taxon>
        <taxon>Chloroflexales</taxon>
        <taxon>Chloroflexineae</taxon>
        <taxon>Oscillochloridaceae</taxon>
        <taxon>Candidatus Viridilinea</taxon>
    </lineage>
</organism>
<accession>A0A2A6RHA1</accession>
<feature type="transmembrane region" description="Helical" evidence="8">
    <location>
        <begin position="22"/>
        <end position="46"/>
    </location>
</feature>
<dbReference type="AlphaFoldDB" id="A0A2A6RHA1"/>
<keyword evidence="4" id="KW-1003">Cell membrane</keyword>
<protein>
    <submittedName>
        <fullName evidence="9">Fe3+-siderophore ABC transporter permease</fullName>
    </submittedName>
</protein>
<comment type="subcellular location">
    <subcellularLocation>
        <location evidence="1">Cell membrane</location>
        <topology evidence="1">Multi-pass membrane protein</topology>
    </subcellularLocation>
</comment>
<name>A0A2A6RHA1_9CHLR</name>
<evidence type="ECO:0000256" key="8">
    <source>
        <dbReference type="SAM" id="Phobius"/>
    </source>
</evidence>
<evidence type="ECO:0000256" key="6">
    <source>
        <dbReference type="ARBA" id="ARBA00022989"/>
    </source>
</evidence>
<feature type="transmembrane region" description="Helical" evidence="8">
    <location>
        <begin position="138"/>
        <end position="159"/>
    </location>
</feature>
<sequence>MSAVSTALARGHHRLKTQRSRLLLPVLLLLLLGSLLLGVGIGPVVVPPEVVAAILLSKAGVPLDIAVSPQQEAVLWNIRLPRVLLGALAGAALAVSGALLQGVFRNPLADPGLIGVSSGAALGAVAVIVLGWAPLGLFTLPLAAFSMGTATTLLVYRLAQRHGSTDVTTMLLVGLALNALAGAGTGLLTYMADDAALRSVVFWSMGGLGGALWETVLTAAPATIVALLIAPRLGRQLNLFALGEVEARHLGIEVEWIKRAAILLAALATGSAVALVGPIGFIGLIVPHIVRLLAGPDHCRLLPAAALGGAALLILADLLARTLVAPAEIPVGLITAFAGGPFFLILILRSRRHAGVAGA</sequence>
<feature type="transmembrane region" description="Helical" evidence="8">
    <location>
        <begin position="301"/>
        <end position="319"/>
    </location>
</feature>
<dbReference type="GO" id="GO:0022857">
    <property type="term" value="F:transmembrane transporter activity"/>
    <property type="evidence" value="ECO:0007669"/>
    <property type="project" value="InterPro"/>
</dbReference>
<dbReference type="CDD" id="cd06550">
    <property type="entry name" value="TM_ABC_iron-siderophores_like"/>
    <property type="match status" value="1"/>
</dbReference>
<keyword evidence="6 8" id="KW-1133">Transmembrane helix</keyword>
<dbReference type="SUPFAM" id="SSF81345">
    <property type="entry name" value="ABC transporter involved in vitamin B12 uptake, BtuC"/>
    <property type="match status" value="1"/>
</dbReference>
<dbReference type="Pfam" id="PF01032">
    <property type="entry name" value="FecCD"/>
    <property type="match status" value="1"/>
</dbReference>
<feature type="transmembrane region" description="Helical" evidence="8">
    <location>
        <begin position="171"/>
        <end position="191"/>
    </location>
</feature>
<feature type="transmembrane region" description="Helical" evidence="8">
    <location>
        <begin position="262"/>
        <end position="289"/>
    </location>
</feature>
<evidence type="ECO:0000256" key="1">
    <source>
        <dbReference type="ARBA" id="ARBA00004651"/>
    </source>
</evidence>
<feature type="transmembrane region" description="Helical" evidence="8">
    <location>
        <begin position="83"/>
        <end position="100"/>
    </location>
</feature>
<evidence type="ECO:0000256" key="7">
    <source>
        <dbReference type="ARBA" id="ARBA00023136"/>
    </source>
</evidence>
<evidence type="ECO:0000256" key="4">
    <source>
        <dbReference type="ARBA" id="ARBA00022475"/>
    </source>
</evidence>
<evidence type="ECO:0000313" key="9">
    <source>
        <dbReference type="EMBL" id="PDW02402.1"/>
    </source>
</evidence>
<dbReference type="FunFam" id="1.10.3470.10:FF:000001">
    <property type="entry name" value="Vitamin B12 ABC transporter permease BtuC"/>
    <property type="match status" value="1"/>
</dbReference>
<keyword evidence="7 8" id="KW-0472">Membrane</keyword>
<dbReference type="Gene3D" id="1.10.3470.10">
    <property type="entry name" value="ABC transporter involved in vitamin B12 uptake, BtuC"/>
    <property type="match status" value="1"/>
</dbReference>
<feature type="transmembrane region" description="Helical" evidence="8">
    <location>
        <begin position="211"/>
        <end position="230"/>
    </location>
</feature>
<dbReference type="InterPro" id="IPR000522">
    <property type="entry name" value="ABC_transptr_permease_BtuC"/>
</dbReference>
<evidence type="ECO:0000256" key="5">
    <source>
        <dbReference type="ARBA" id="ARBA00022692"/>
    </source>
</evidence>
<dbReference type="RefSeq" id="WP_097644744.1">
    <property type="nucleotide sequence ID" value="NZ_NQWI01000069.1"/>
</dbReference>
<dbReference type="InterPro" id="IPR037294">
    <property type="entry name" value="ABC_BtuC-like"/>
</dbReference>
<dbReference type="Proteomes" id="UP000220527">
    <property type="component" value="Unassembled WGS sequence"/>
</dbReference>
<evidence type="ECO:0000256" key="3">
    <source>
        <dbReference type="ARBA" id="ARBA00022448"/>
    </source>
</evidence>
<dbReference type="EMBL" id="NQWI01000069">
    <property type="protein sequence ID" value="PDW02402.1"/>
    <property type="molecule type" value="Genomic_DNA"/>
</dbReference>
<feature type="transmembrane region" description="Helical" evidence="8">
    <location>
        <begin position="331"/>
        <end position="348"/>
    </location>
</feature>
<comment type="similarity">
    <text evidence="2">Belongs to the binding-protein-dependent transport system permease family. FecCD subfamily.</text>
</comment>
<comment type="caution">
    <text evidence="9">The sequence shown here is derived from an EMBL/GenBank/DDBJ whole genome shotgun (WGS) entry which is preliminary data.</text>
</comment>
<dbReference type="GO" id="GO:0033214">
    <property type="term" value="P:siderophore-iron import into cell"/>
    <property type="evidence" value="ECO:0007669"/>
    <property type="project" value="TreeGrafter"/>
</dbReference>
<evidence type="ECO:0000313" key="10">
    <source>
        <dbReference type="Proteomes" id="UP000220527"/>
    </source>
</evidence>
<dbReference type="OrthoDB" id="9792889at2"/>
<dbReference type="GO" id="GO:0005886">
    <property type="term" value="C:plasma membrane"/>
    <property type="evidence" value="ECO:0007669"/>
    <property type="project" value="UniProtKB-SubCell"/>
</dbReference>
<reference evidence="10" key="1">
    <citation type="submission" date="2017-08" db="EMBL/GenBank/DDBJ databases">
        <authorList>
            <person name="Grouzdev D.S."/>
            <person name="Gaisin V.A."/>
            <person name="Rysina M.S."/>
            <person name="Gorlenko V.M."/>
        </authorList>
    </citation>
    <scope>NUCLEOTIDE SEQUENCE [LARGE SCALE GENOMIC DNA]</scope>
    <source>
        <strain evidence="10">Kir15-3F</strain>
    </source>
</reference>
<keyword evidence="5 8" id="KW-0812">Transmembrane</keyword>
<proteinExistence type="inferred from homology"/>
<keyword evidence="10" id="KW-1185">Reference proteome</keyword>
<dbReference type="PANTHER" id="PTHR30472">
    <property type="entry name" value="FERRIC ENTEROBACTIN TRANSPORT SYSTEM PERMEASE PROTEIN"/>
    <property type="match status" value="1"/>
</dbReference>
<dbReference type="PANTHER" id="PTHR30472:SF25">
    <property type="entry name" value="ABC TRANSPORTER PERMEASE PROTEIN MJ0876-RELATED"/>
    <property type="match status" value="1"/>
</dbReference>
<feature type="transmembrane region" description="Helical" evidence="8">
    <location>
        <begin position="112"/>
        <end position="132"/>
    </location>
</feature>